<dbReference type="EMBL" id="CP018622">
    <property type="protein sequence ID" value="AUJ26545.1"/>
    <property type="molecule type" value="Genomic_DNA"/>
</dbReference>
<evidence type="ECO:0000313" key="3">
    <source>
        <dbReference type="Proteomes" id="UP000234237"/>
    </source>
</evidence>
<dbReference type="STRING" id="302167.GCA_900166595_02843"/>
<evidence type="ECO:0000313" key="2">
    <source>
        <dbReference type="EMBL" id="AUJ27029.1"/>
    </source>
</evidence>
<dbReference type="Pfam" id="PF23857">
    <property type="entry name" value="Phage_TAC_19"/>
    <property type="match status" value="1"/>
</dbReference>
<reference evidence="2" key="1">
    <citation type="submission" date="2016-11" db="EMBL/GenBank/DDBJ databases">
        <title>Complete genome sequence of Virgibacillus dokdonensis 21D, a halophilic bacterium isolated from the deep hypersaline anoxic basin Discovery in the Mediterranean Sea.</title>
        <authorList>
            <person name="Zeaiter Z."/>
            <person name="Booth J.M."/>
            <person name="Prosdocimi E.M."/>
            <person name="Mapelli F."/>
            <person name="Fusi M."/>
            <person name="Daffonchio D."/>
            <person name="Borin S."/>
            <person name="Crotti E."/>
        </authorList>
    </citation>
    <scope>NUCLEOTIDE SEQUENCE</scope>
    <source>
        <strain evidence="2">21D</strain>
    </source>
</reference>
<gene>
    <name evidence="1" type="ORF">A21D_03511</name>
    <name evidence="2" type="ORF">A21D_03995</name>
</gene>
<dbReference type="InterPro" id="IPR057006">
    <property type="entry name" value="Phage_TAC_19"/>
</dbReference>
<dbReference type="KEGG" id="vpn:A21D_03995"/>
<evidence type="ECO:0008006" key="4">
    <source>
        <dbReference type="Google" id="ProtNLM"/>
    </source>
</evidence>
<dbReference type="KEGG" id="vpn:A21D_03511"/>
<dbReference type="EMBL" id="CP018622">
    <property type="protein sequence ID" value="AUJ27029.1"/>
    <property type="molecule type" value="Genomic_DNA"/>
</dbReference>
<name>A0A2K9J519_9BACI</name>
<dbReference type="AlphaFoldDB" id="A0A2K9J519"/>
<proteinExistence type="predicted"/>
<accession>A0A2K9J519</accession>
<sequence length="120" mass="13840">MANLKRNLIELVKNPEEVMKGGEVEIEKHWTPAFIPFRVCRDAIQLFDDLETDTEMTETDKFDKLADFVANEIYAGKFTKDDIYERLHAPDGKNVLYEQVLFVAHGQQSNDTKNYLAKNG</sequence>
<protein>
    <recommendedName>
        <fullName evidence="4">Phage protein</fullName>
    </recommendedName>
</protein>
<reference evidence="3" key="2">
    <citation type="submission" date="2016-11" db="EMBL/GenBank/DDBJ databases">
        <title>Complete genome sequence of Virgibacillus pantothenticus 21D, a halophilic bacterium isolated from the deep hypersaline anoxic basin Discovery in the Mediterranean Sea.</title>
        <authorList>
            <person name="Zeaiter Z."/>
            <person name="Booth J.M."/>
            <person name="Prosdocimi E.M."/>
            <person name="Mapelli F."/>
            <person name="Fusi M."/>
            <person name="Daffonchio D."/>
            <person name="Borin S."/>
            <person name="Crotti E."/>
        </authorList>
    </citation>
    <scope>NUCLEOTIDE SEQUENCE [LARGE SCALE GENOMIC DNA]</scope>
    <source>
        <strain evidence="3">21D</strain>
    </source>
</reference>
<organism evidence="2 3">
    <name type="scientific">Virgibacillus dokdonensis</name>
    <dbReference type="NCBI Taxonomy" id="302167"/>
    <lineage>
        <taxon>Bacteria</taxon>
        <taxon>Bacillati</taxon>
        <taxon>Bacillota</taxon>
        <taxon>Bacilli</taxon>
        <taxon>Bacillales</taxon>
        <taxon>Bacillaceae</taxon>
        <taxon>Virgibacillus</taxon>
    </lineage>
</organism>
<evidence type="ECO:0000313" key="1">
    <source>
        <dbReference type="EMBL" id="AUJ26545.1"/>
    </source>
</evidence>
<dbReference type="Proteomes" id="UP000234237">
    <property type="component" value="Chromosome"/>
</dbReference>
<dbReference type="NCBIfam" id="NF047360">
    <property type="entry name" value="tail_chap_PVL"/>
    <property type="match status" value="1"/>
</dbReference>
<dbReference type="RefSeq" id="WP_077704950.1">
    <property type="nucleotide sequence ID" value="NZ_CP018622.1"/>
</dbReference>